<keyword evidence="2" id="KW-0540">Nuclease</keyword>
<name>A0ABU7T1T6_9LACO</name>
<feature type="domain" description="Endonuclease/exonuclease/phosphatase" evidence="1">
    <location>
        <begin position="4"/>
        <end position="253"/>
    </location>
</feature>
<protein>
    <submittedName>
        <fullName evidence="2">Endonuclease/exonuclease/phosphatase family protein</fullName>
    </submittedName>
</protein>
<dbReference type="InterPro" id="IPR050410">
    <property type="entry name" value="CCR4/nocturin_mRNA_transcr"/>
</dbReference>
<dbReference type="InterPro" id="IPR036691">
    <property type="entry name" value="Endo/exonu/phosph_ase_sf"/>
</dbReference>
<dbReference type="Pfam" id="PF03372">
    <property type="entry name" value="Exo_endo_phos"/>
    <property type="match status" value="1"/>
</dbReference>
<dbReference type="PANTHER" id="PTHR12121">
    <property type="entry name" value="CARBON CATABOLITE REPRESSOR PROTEIN 4"/>
    <property type="match status" value="1"/>
</dbReference>
<keyword evidence="2" id="KW-0378">Hydrolase</keyword>
<sequence>MKLMTYNIRFDNPEDGGGSWRWTQRQEPVMANILHQAPDILAVQEVLAEQLMALTQKLPAYRFVGVAREDGIAAGEFNGLFYLPAKFALIAEGHQWISNLPDQPTKFPGAGSIRVFQWARLHEYATRRVFTAVVTHLDDQSQAAREFGAHQILRFFNSVLEAGEQLVLAGDFNSEPTDEAYRIITTGLKDAQLVAKTRNMPYSGTFQDNGAFYERSDLLTSRIDYWFVTPNVEVAGYEIDTTATPEGRYASDHFPVVIDVGLTDPVVTNVKKGD</sequence>
<dbReference type="GO" id="GO:0004519">
    <property type="term" value="F:endonuclease activity"/>
    <property type="evidence" value="ECO:0007669"/>
    <property type="project" value="UniProtKB-KW"/>
</dbReference>
<dbReference type="PANTHER" id="PTHR12121:SF36">
    <property type="entry name" value="ENDONUCLEASE_EXONUCLEASE_PHOSPHATASE DOMAIN-CONTAINING PROTEIN"/>
    <property type="match status" value="1"/>
</dbReference>
<comment type="caution">
    <text evidence="2">The sequence shown here is derived from an EMBL/GenBank/DDBJ whole genome shotgun (WGS) entry which is preliminary data.</text>
</comment>
<evidence type="ECO:0000313" key="2">
    <source>
        <dbReference type="EMBL" id="MEE6716564.1"/>
    </source>
</evidence>
<reference evidence="2 3" key="1">
    <citation type="submission" date="2023-02" db="EMBL/GenBank/DDBJ databases">
        <title>The predominant lactic acid bacteria and yeasts involved in the spontaneous fermentation of millet during the production of the traditional porridge Hausa koko in Ghana.</title>
        <authorList>
            <person name="Atter A."/>
            <person name="Diaz M."/>
        </authorList>
    </citation>
    <scope>NUCLEOTIDE SEQUENCE [LARGE SCALE GENOMIC DNA]</scope>
    <source>
        <strain evidence="2 3">FI11640</strain>
    </source>
</reference>
<evidence type="ECO:0000259" key="1">
    <source>
        <dbReference type="Pfam" id="PF03372"/>
    </source>
</evidence>
<accession>A0ABU7T1T6</accession>
<dbReference type="Proteomes" id="UP001330016">
    <property type="component" value="Unassembled WGS sequence"/>
</dbReference>
<gene>
    <name evidence="2" type="ORF">PS435_11900</name>
</gene>
<dbReference type="Gene3D" id="3.60.10.10">
    <property type="entry name" value="Endonuclease/exonuclease/phosphatase"/>
    <property type="match status" value="1"/>
</dbReference>
<keyword evidence="2" id="KW-0255">Endonuclease</keyword>
<evidence type="ECO:0000313" key="3">
    <source>
        <dbReference type="Proteomes" id="UP001330016"/>
    </source>
</evidence>
<dbReference type="InterPro" id="IPR005135">
    <property type="entry name" value="Endo/exonuclease/phosphatase"/>
</dbReference>
<dbReference type="RefSeq" id="WP_331244187.1">
    <property type="nucleotide sequence ID" value="NZ_JAQSGJ010000038.1"/>
</dbReference>
<proteinExistence type="predicted"/>
<keyword evidence="3" id="KW-1185">Reference proteome</keyword>
<dbReference type="EMBL" id="JAQSGK010000038">
    <property type="protein sequence ID" value="MEE6716564.1"/>
    <property type="molecule type" value="Genomic_DNA"/>
</dbReference>
<dbReference type="CDD" id="cd09083">
    <property type="entry name" value="EEP-1"/>
    <property type="match status" value="1"/>
</dbReference>
<dbReference type="SUPFAM" id="SSF56219">
    <property type="entry name" value="DNase I-like"/>
    <property type="match status" value="1"/>
</dbReference>
<organism evidence="2 3">
    <name type="scientific">Schleiferilactobacillus harbinensis</name>
    <dbReference type="NCBI Taxonomy" id="304207"/>
    <lineage>
        <taxon>Bacteria</taxon>
        <taxon>Bacillati</taxon>
        <taxon>Bacillota</taxon>
        <taxon>Bacilli</taxon>
        <taxon>Lactobacillales</taxon>
        <taxon>Lactobacillaceae</taxon>
        <taxon>Schleiferilactobacillus</taxon>
    </lineage>
</organism>